<feature type="non-terminal residue" evidence="2">
    <location>
        <position position="1"/>
    </location>
</feature>
<organism evidence="2 3">
    <name type="scientific">Eragrostis curvula</name>
    <name type="common">weeping love grass</name>
    <dbReference type="NCBI Taxonomy" id="38414"/>
    <lineage>
        <taxon>Eukaryota</taxon>
        <taxon>Viridiplantae</taxon>
        <taxon>Streptophyta</taxon>
        <taxon>Embryophyta</taxon>
        <taxon>Tracheophyta</taxon>
        <taxon>Spermatophyta</taxon>
        <taxon>Magnoliopsida</taxon>
        <taxon>Liliopsida</taxon>
        <taxon>Poales</taxon>
        <taxon>Poaceae</taxon>
        <taxon>PACMAD clade</taxon>
        <taxon>Chloridoideae</taxon>
        <taxon>Eragrostideae</taxon>
        <taxon>Eragrostidinae</taxon>
        <taxon>Eragrostis</taxon>
    </lineage>
</organism>
<accession>A0A5J9ULC4</accession>
<sequence>MLRLFESDRSPNIRRSKDDRGYRSTIVEEECEDGIAMAISGDPSLVLDVGWDDSKSSSTEILAGLWQLTFGVLPGGLRRWVAVRLGGKFEMLGGGGGGGDCSGGGGGTPVVVTGKKPSMVSLLPAPREAIRRPRKMTFSETWPCAPVVTSTSRRPRRPHAHIEVAAAASRASPNRGSSVAAMRGPRVPSAPAWNTRI</sequence>
<reference evidence="2 3" key="1">
    <citation type="journal article" date="2019" name="Sci. Rep.">
        <title>A high-quality genome of Eragrostis curvula grass provides insights into Poaceae evolution and supports new strategies to enhance forage quality.</title>
        <authorList>
            <person name="Carballo J."/>
            <person name="Santos B.A.C.M."/>
            <person name="Zappacosta D."/>
            <person name="Garbus I."/>
            <person name="Selva J.P."/>
            <person name="Gallo C.A."/>
            <person name="Diaz A."/>
            <person name="Albertini E."/>
            <person name="Caccamo M."/>
            <person name="Echenique V."/>
        </authorList>
    </citation>
    <scope>NUCLEOTIDE SEQUENCE [LARGE SCALE GENOMIC DNA]</scope>
    <source>
        <strain evidence="3">cv. Victoria</strain>
        <tissue evidence="2">Leaf</tissue>
    </source>
</reference>
<keyword evidence="3" id="KW-1185">Reference proteome</keyword>
<dbReference type="Proteomes" id="UP000324897">
    <property type="component" value="Chromosome 2"/>
</dbReference>
<gene>
    <name evidence="2" type="ORF">EJB05_26665</name>
</gene>
<feature type="region of interest" description="Disordered" evidence="1">
    <location>
        <begin position="166"/>
        <end position="197"/>
    </location>
</feature>
<name>A0A5J9ULC4_9POAL</name>
<evidence type="ECO:0000256" key="1">
    <source>
        <dbReference type="SAM" id="MobiDB-lite"/>
    </source>
</evidence>
<comment type="caution">
    <text evidence="2">The sequence shown here is derived from an EMBL/GenBank/DDBJ whole genome shotgun (WGS) entry which is preliminary data.</text>
</comment>
<dbReference type="EMBL" id="RWGY01000013">
    <property type="protein sequence ID" value="TVU24244.1"/>
    <property type="molecule type" value="Genomic_DNA"/>
</dbReference>
<evidence type="ECO:0000313" key="3">
    <source>
        <dbReference type="Proteomes" id="UP000324897"/>
    </source>
</evidence>
<dbReference type="Gramene" id="TVU24244">
    <property type="protein sequence ID" value="TVU24244"/>
    <property type="gene ID" value="EJB05_26665"/>
</dbReference>
<dbReference type="AlphaFoldDB" id="A0A5J9ULC4"/>
<protein>
    <submittedName>
        <fullName evidence="2">Uncharacterized protein</fullName>
    </submittedName>
</protein>
<proteinExistence type="predicted"/>
<evidence type="ECO:0000313" key="2">
    <source>
        <dbReference type="EMBL" id="TVU24244.1"/>
    </source>
</evidence>